<name>A0ABV3ZES7_9BACT</name>
<evidence type="ECO:0000313" key="1">
    <source>
        <dbReference type="EMBL" id="MEX6688085.1"/>
    </source>
</evidence>
<proteinExistence type="predicted"/>
<evidence type="ECO:0000313" key="2">
    <source>
        <dbReference type="Proteomes" id="UP001560573"/>
    </source>
</evidence>
<comment type="caution">
    <text evidence="1">The sequence shown here is derived from an EMBL/GenBank/DDBJ whole genome shotgun (WGS) entry which is preliminary data.</text>
</comment>
<protein>
    <submittedName>
        <fullName evidence="1">Uncharacterized protein</fullName>
    </submittedName>
</protein>
<gene>
    <name evidence="1" type="ORF">QTN47_11300</name>
</gene>
<dbReference type="RefSeq" id="WP_369329492.1">
    <property type="nucleotide sequence ID" value="NZ_JAULBC010000003.1"/>
</dbReference>
<reference evidence="1 2" key="1">
    <citation type="submission" date="2023-07" db="EMBL/GenBank/DDBJ databases">
        <authorList>
            <person name="Lian W.-H."/>
        </authorList>
    </citation>
    <scope>NUCLEOTIDE SEQUENCE [LARGE SCALE GENOMIC DNA]</scope>
    <source>
        <strain evidence="1 2">SYSU DXS3180</strain>
    </source>
</reference>
<organism evidence="1 2">
    <name type="scientific">Danxiaibacter flavus</name>
    <dbReference type="NCBI Taxonomy" id="3049108"/>
    <lineage>
        <taxon>Bacteria</taxon>
        <taxon>Pseudomonadati</taxon>
        <taxon>Bacteroidota</taxon>
        <taxon>Chitinophagia</taxon>
        <taxon>Chitinophagales</taxon>
        <taxon>Chitinophagaceae</taxon>
        <taxon>Danxiaibacter</taxon>
    </lineage>
</organism>
<sequence length="227" mass="25338">MAVEQTIVQKVSTNLGFEVKDASVKAEETTIASQFMPFFNISLEDQSTFKNEEMAVAMQFNDLQNITQRNGRARFPNIKALSVVTNPHTQQILKIASAWPENEAAIAPFPNAAEEEKQLRMKGEKFIALPAVTPSVDFYTALKKLDLAGPVSPKKARQVMAYYVVHSTIRYSDRAVWIIQTRGIDLEGEGYAARRGGIPIDARNHMRHIIDAATGEWLFSDTTPQPV</sequence>
<dbReference type="Proteomes" id="UP001560573">
    <property type="component" value="Unassembled WGS sequence"/>
</dbReference>
<dbReference type="EMBL" id="JAULBC010000003">
    <property type="protein sequence ID" value="MEX6688085.1"/>
    <property type="molecule type" value="Genomic_DNA"/>
</dbReference>
<accession>A0ABV3ZES7</accession>
<keyword evidence="2" id="KW-1185">Reference proteome</keyword>